<dbReference type="SUPFAM" id="SSF51735">
    <property type="entry name" value="NAD(P)-binding Rossmann-fold domains"/>
    <property type="match status" value="1"/>
</dbReference>
<accession>A0A5B9DIZ9</accession>
<dbReference type="Gene3D" id="3.40.50.720">
    <property type="entry name" value="NAD(P)-binding Rossmann-like Domain"/>
    <property type="match status" value="1"/>
</dbReference>
<dbReference type="Pfam" id="PF01370">
    <property type="entry name" value="Epimerase"/>
    <property type="match status" value="1"/>
</dbReference>
<dbReference type="InterPro" id="IPR050177">
    <property type="entry name" value="Lipid_A_modif_metabolic_enz"/>
</dbReference>
<dbReference type="Proteomes" id="UP000321062">
    <property type="component" value="Chromosome"/>
</dbReference>
<dbReference type="EMBL" id="CP041690">
    <property type="protein sequence ID" value="QEE19047.1"/>
    <property type="molecule type" value="Genomic_DNA"/>
</dbReference>
<dbReference type="InterPro" id="IPR036291">
    <property type="entry name" value="NAD(P)-bd_dom_sf"/>
</dbReference>
<dbReference type="KEGG" id="yti:FNA67_02135"/>
<dbReference type="PANTHER" id="PTHR43245">
    <property type="entry name" value="BIFUNCTIONAL POLYMYXIN RESISTANCE PROTEIN ARNA"/>
    <property type="match status" value="1"/>
</dbReference>
<protein>
    <submittedName>
        <fullName evidence="1">NAD-dependent epimerase/dehydratase family protein</fullName>
    </submittedName>
</protein>
<dbReference type="AlphaFoldDB" id="A0A5B9DIZ9"/>
<dbReference type="PANTHER" id="PTHR43245:SF13">
    <property type="entry name" value="UDP-D-APIOSE_UDP-D-XYLOSE SYNTHASE 2"/>
    <property type="match status" value="1"/>
</dbReference>
<evidence type="ECO:0000313" key="2">
    <source>
        <dbReference type="Proteomes" id="UP000321062"/>
    </source>
</evidence>
<dbReference type="RefSeq" id="WP_147654888.1">
    <property type="nucleotide sequence ID" value="NZ_BMFM01000001.1"/>
</dbReference>
<reference evidence="1 2" key="1">
    <citation type="journal article" date="2015" name="Int. J. Syst. Evol. Microbiol.">
        <title>Youhaiella tibetensis gen. nov., sp. nov., isolated from subsurface sediment.</title>
        <authorList>
            <person name="Wang Y.X."/>
            <person name="Huang F.Q."/>
            <person name="Nogi Y."/>
            <person name="Pang S.J."/>
            <person name="Wang P.K."/>
            <person name="Lv J."/>
        </authorList>
    </citation>
    <scope>NUCLEOTIDE SEQUENCE [LARGE SCALE GENOMIC DNA]</scope>
    <source>
        <strain evidence="2">fig4</strain>
    </source>
</reference>
<gene>
    <name evidence="1" type="ORF">FNA67_02135</name>
</gene>
<name>A0A5B9DIZ9_9HYPH</name>
<organism evidence="1 2">
    <name type="scientific">Paradevosia tibetensis</name>
    <dbReference type="NCBI Taxonomy" id="1447062"/>
    <lineage>
        <taxon>Bacteria</taxon>
        <taxon>Pseudomonadati</taxon>
        <taxon>Pseudomonadota</taxon>
        <taxon>Alphaproteobacteria</taxon>
        <taxon>Hyphomicrobiales</taxon>
        <taxon>Devosiaceae</taxon>
        <taxon>Paradevosia</taxon>
    </lineage>
</organism>
<dbReference type="OrthoDB" id="7941325at2"/>
<sequence>MRGKRILITGGAGLIGSHIAEILAGESPREIVVLDNFDRGRRENLAPASAIYPITMVQGDIRDTAVVQRVMEDIDIVFHQAAIRITQCAQEPRLAHDVLSTGTFNVLEAAVAAGVSKVVAASSASVLGAADLFPTDEDHHPYNNRTIYGAAKVYNEGLLRSFAEMYGLKYVALRYFNVYGPRMDAYGVYTEVLIRWMERIAAGQPPLILGDGLQTMDFINARDVARANVLAAKSDVTDAVFNVGSGTETSLRELADTLLEVMGSSLTPEYGPARKVNPVPRRLADVSRARNRIGFEASISLKDGLRELVEWWSDEVFASRREAV</sequence>
<proteinExistence type="predicted"/>
<keyword evidence="2" id="KW-1185">Reference proteome</keyword>
<dbReference type="InterPro" id="IPR001509">
    <property type="entry name" value="Epimerase_deHydtase"/>
</dbReference>
<evidence type="ECO:0000313" key="1">
    <source>
        <dbReference type="EMBL" id="QEE19047.1"/>
    </source>
</evidence>